<feature type="region of interest" description="Disordered" evidence="1">
    <location>
        <begin position="278"/>
        <end position="321"/>
    </location>
</feature>
<feature type="region of interest" description="Disordered" evidence="1">
    <location>
        <begin position="368"/>
        <end position="391"/>
    </location>
</feature>
<keyword evidence="3" id="KW-1185">Reference proteome</keyword>
<dbReference type="AlphaFoldDB" id="A0A1Y1YB17"/>
<protein>
    <submittedName>
        <fullName evidence="2">Uncharacterized protein</fullName>
    </submittedName>
</protein>
<feature type="compositionally biased region" description="Low complexity" evidence="1">
    <location>
        <begin position="188"/>
        <end position="204"/>
    </location>
</feature>
<comment type="caution">
    <text evidence="2">The sequence shown here is derived from an EMBL/GenBank/DDBJ whole genome shotgun (WGS) entry which is preliminary data.</text>
</comment>
<organism evidence="2 3">
    <name type="scientific">Clohesyomyces aquaticus</name>
    <dbReference type="NCBI Taxonomy" id="1231657"/>
    <lineage>
        <taxon>Eukaryota</taxon>
        <taxon>Fungi</taxon>
        <taxon>Dikarya</taxon>
        <taxon>Ascomycota</taxon>
        <taxon>Pezizomycotina</taxon>
        <taxon>Dothideomycetes</taxon>
        <taxon>Pleosporomycetidae</taxon>
        <taxon>Pleosporales</taxon>
        <taxon>Lindgomycetaceae</taxon>
        <taxon>Clohesyomyces</taxon>
    </lineage>
</organism>
<feature type="compositionally biased region" description="Acidic residues" evidence="1">
    <location>
        <begin position="559"/>
        <end position="574"/>
    </location>
</feature>
<dbReference type="STRING" id="1231657.A0A1Y1YB17"/>
<feature type="region of interest" description="Disordered" evidence="1">
    <location>
        <begin position="705"/>
        <end position="752"/>
    </location>
</feature>
<gene>
    <name evidence="2" type="ORF">BCR34DRAFT_579515</name>
</gene>
<proteinExistence type="predicted"/>
<evidence type="ECO:0000313" key="2">
    <source>
        <dbReference type="EMBL" id="ORX95105.1"/>
    </source>
</evidence>
<evidence type="ECO:0000313" key="3">
    <source>
        <dbReference type="Proteomes" id="UP000193144"/>
    </source>
</evidence>
<feature type="region of interest" description="Disordered" evidence="1">
    <location>
        <begin position="1"/>
        <end position="104"/>
    </location>
</feature>
<accession>A0A1Y1YB17</accession>
<feature type="compositionally biased region" description="Basic and acidic residues" evidence="1">
    <location>
        <begin position="207"/>
        <end position="224"/>
    </location>
</feature>
<sequence length="1100" mass="120451">MAASASPTAMSHPIPLRSADSPTIDLAHPTPDLGTYTSSIERLEDQAERMSSRGSDIGEEIRKLQLEQKLSDSRRSSLHSGPLEEATRPFSTRSRNASTSSYANSVIDVNGAARWGGYSPAGFVTSPVGSLRSAASFNQSQLPRQRSGSRASRLGQVVHTEDAYEESPEQGGYPDSPHSPRSAAAPGQQRDASPPPQSQRSASSFTRRHDQMIQEIQDELHQAIDPDDGPGDMRQEHFADERDPRYHDYPDRPPTAASTDTTHQARTLWQDFDGVHCPDTVIEEEPTPSHRSGSGSRHSSLLRTVGDLPPQGAPPPADGMVFYPAPVPKMLNLPKRLSQAPAANVQAKRRTQLLESMNVENRKSAAWLPDDVGATSSKPNRKSMDPRMSRMSLAGLPPQLRASAYFDQVGPAQEFEVKGESAEDTLDSILEASAHAPVSAFTDHPFAGHSGADIYAPEHARKPSKAPAQDKVESRKSRSSLNLLDTRRNSSGDPLNKLKKRNSSHDLNMLTVRASTSRMSLGDELDDPDREDRGPDAADDLTPTARSIDGEHVVHPDDQLEGEEEEEEEAEEEPQYFGPPTTLLAELQMRKQQQKSRNLTAATAFPNGMHATLLELDAVAEIEKKKRKGQKVNLAWEAPPLHGDDEDDSDDDVPLGLLFPGRDGLVNNSNNRAGAQQRDLDWDRPLGLIAQRELEDNEPLSRRRNRLLGVDPNRPLAKRNTQAPGITLSQQHLAVPSTGTPQPESDGEDEVETLAQRLRRLKDRQALDNALDPGVRKSTVSGDFAAEMMSQFGLPEEEEAKQKPAAGEEVEETLGQRRERLRAEAVARGDANPMGTRPPLRASLSMADILAANPLTNSNSARKVSDEQLLSSLPQGSLLLQNEQKQSQRRADRINVNSRISSYGNLDKPLLGDVGKGAPEQPIDAKIQAYKEKMYGAATPQTAPISAPSMMFTPNMNGSMLRTVPSMNFPGQRDSYFPQANMGMNAPLGMNPMNPMMQGMNRMSAVPNGFGMPGPNMMPQQMMGMPMGMNNGMGMNMGMPMGGMPGMTYPYPQMNPMGGMHQPGMGNMPMPMNGMSMQDMAEMDQRQRDMVDRWRQTIVP</sequence>
<feature type="compositionally biased region" description="Basic and acidic residues" evidence="1">
    <location>
        <begin position="231"/>
        <end position="251"/>
    </location>
</feature>
<dbReference type="OrthoDB" id="5288142at2759"/>
<feature type="region of interest" description="Disordered" evidence="1">
    <location>
        <begin position="459"/>
        <end position="583"/>
    </location>
</feature>
<feature type="compositionally biased region" description="Polar residues" evidence="1">
    <location>
        <begin position="136"/>
        <end position="150"/>
    </location>
</feature>
<dbReference type="Proteomes" id="UP000193144">
    <property type="component" value="Unassembled WGS sequence"/>
</dbReference>
<feature type="region of interest" description="Disordered" evidence="1">
    <location>
        <begin position="796"/>
        <end position="816"/>
    </location>
</feature>
<feature type="compositionally biased region" description="Polar residues" evidence="1">
    <location>
        <begin position="719"/>
        <end position="743"/>
    </location>
</feature>
<feature type="compositionally biased region" description="Polar residues" evidence="1">
    <location>
        <begin position="89"/>
        <end position="104"/>
    </location>
</feature>
<reference evidence="2 3" key="1">
    <citation type="submission" date="2016-07" db="EMBL/GenBank/DDBJ databases">
        <title>Pervasive Adenine N6-methylation of Active Genes in Fungi.</title>
        <authorList>
            <consortium name="DOE Joint Genome Institute"/>
            <person name="Mondo S.J."/>
            <person name="Dannebaum R.O."/>
            <person name="Kuo R.C."/>
            <person name="Labutti K."/>
            <person name="Haridas S."/>
            <person name="Kuo A."/>
            <person name="Salamov A."/>
            <person name="Ahrendt S.R."/>
            <person name="Lipzen A."/>
            <person name="Sullivan W."/>
            <person name="Andreopoulos W.B."/>
            <person name="Clum A."/>
            <person name="Lindquist E."/>
            <person name="Daum C."/>
            <person name="Ramamoorthy G.K."/>
            <person name="Gryganskyi A."/>
            <person name="Culley D."/>
            <person name="Magnuson J.K."/>
            <person name="James T.Y."/>
            <person name="O'Malley M.A."/>
            <person name="Stajich J.E."/>
            <person name="Spatafora J.W."/>
            <person name="Visel A."/>
            <person name="Grigoriev I.V."/>
        </authorList>
    </citation>
    <scope>NUCLEOTIDE SEQUENCE [LARGE SCALE GENOMIC DNA]</scope>
    <source>
        <strain evidence="2 3">CBS 115471</strain>
    </source>
</reference>
<feature type="compositionally biased region" description="Basic and acidic residues" evidence="1">
    <location>
        <begin position="41"/>
        <end position="51"/>
    </location>
</feature>
<feature type="compositionally biased region" description="Basic and acidic residues" evidence="1">
    <location>
        <begin position="548"/>
        <end position="558"/>
    </location>
</feature>
<evidence type="ECO:0000256" key="1">
    <source>
        <dbReference type="SAM" id="MobiDB-lite"/>
    </source>
</evidence>
<feature type="compositionally biased region" description="Low complexity" evidence="1">
    <location>
        <begin position="289"/>
        <end position="302"/>
    </location>
</feature>
<dbReference type="EMBL" id="MCFA01000289">
    <property type="protein sequence ID" value="ORX95105.1"/>
    <property type="molecule type" value="Genomic_DNA"/>
</dbReference>
<feature type="compositionally biased region" description="Basic and acidic residues" evidence="1">
    <location>
        <begin position="59"/>
        <end position="75"/>
    </location>
</feature>
<name>A0A1Y1YB17_9PLEO</name>
<feature type="region of interest" description="Disordered" evidence="1">
    <location>
        <begin position="136"/>
        <end position="262"/>
    </location>
</feature>